<reference evidence="1 2" key="1">
    <citation type="journal article" date="2021" name="Hortic Res">
        <title>High-quality reference genome and annotation aids understanding of berry development for evergreen blueberry (Vaccinium darrowii).</title>
        <authorList>
            <person name="Yu J."/>
            <person name="Hulse-Kemp A.M."/>
            <person name="Babiker E."/>
            <person name="Staton M."/>
        </authorList>
    </citation>
    <scope>NUCLEOTIDE SEQUENCE [LARGE SCALE GENOMIC DNA]</scope>
    <source>
        <strain evidence="2">cv. NJ 8807/NJ 8810</strain>
        <tissue evidence="1">Young leaf</tissue>
    </source>
</reference>
<organism evidence="1 2">
    <name type="scientific">Vaccinium darrowii</name>
    <dbReference type="NCBI Taxonomy" id="229202"/>
    <lineage>
        <taxon>Eukaryota</taxon>
        <taxon>Viridiplantae</taxon>
        <taxon>Streptophyta</taxon>
        <taxon>Embryophyta</taxon>
        <taxon>Tracheophyta</taxon>
        <taxon>Spermatophyta</taxon>
        <taxon>Magnoliopsida</taxon>
        <taxon>eudicotyledons</taxon>
        <taxon>Gunneridae</taxon>
        <taxon>Pentapetalae</taxon>
        <taxon>asterids</taxon>
        <taxon>Ericales</taxon>
        <taxon>Ericaceae</taxon>
        <taxon>Vaccinioideae</taxon>
        <taxon>Vaccinieae</taxon>
        <taxon>Vaccinium</taxon>
    </lineage>
</organism>
<gene>
    <name evidence="1" type="ORF">Vadar_019690</name>
</gene>
<dbReference type="Proteomes" id="UP000828048">
    <property type="component" value="Chromosome 7"/>
</dbReference>
<evidence type="ECO:0000313" key="1">
    <source>
        <dbReference type="EMBL" id="KAH7849564.1"/>
    </source>
</evidence>
<protein>
    <submittedName>
        <fullName evidence="1">Uncharacterized protein</fullName>
    </submittedName>
</protein>
<sequence>MEGRRVRQSFLHHRPSTTPSAAQIRAARLCAHLALKGGDPHTMERPHKLMATAMSQGLKICTVRLDRYSSLPDHIAHHILSFLTMEDVARFMVTCKRCRELCITSPFLTFNGLSDLCYRPWLHNFQKHNMCMSALDRFFVQRGRRKICNLSIHCCLRFSRNELSRAITWLRIAAQCYVEVLDLECVLRLAAKFAFPLCLFTCGSLRSVTVKLNGGVLELPSSLGFTNLQSLSISSVKVFNKCFGEWISSFCKSLKELRLESIEEINSINISSSSLVHFSLENSSPSELCHLSVGGEKLEVMNVEWRFNSSSGKSLKIFAPNLKYFSWKGYPTNDNHLGSLMHLKGAQLLLEPKEDTYENLHHVIHGVSRIEDLTLDDLMTKVLFEQGCLPTCFGNMGRLYMYVSCLNDDLVPAMVSLIRGMPNLKSISMKSSPPPANTNLQASGFDAGYWESQNLTFIHHLQLAEIELFGGKNELGLASFLLKHAKELKKMTIFYSSCLPQNVRLRLRNCAMASAATVVFQRKM</sequence>
<accession>A0ACB7Y951</accession>
<evidence type="ECO:0000313" key="2">
    <source>
        <dbReference type="Proteomes" id="UP000828048"/>
    </source>
</evidence>
<comment type="caution">
    <text evidence="1">The sequence shown here is derived from an EMBL/GenBank/DDBJ whole genome shotgun (WGS) entry which is preliminary data.</text>
</comment>
<keyword evidence="2" id="KW-1185">Reference proteome</keyword>
<name>A0ACB7Y951_9ERIC</name>
<dbReference type="EMBL" id="CM037157">
    <property type="protein sequence ID" value="KAH7849564.1"/>
    <property type="molecule type" value="Genomic_DNA"/>
</dbReference>
<proteinExistence type="predicted"/>